<organism evidence="3 4">
    <name type="scientific">Roseisolibacter agri</name>
    <dbReference type="NCBI Taxonomy" id="2014610"/>
    <lineage>
        <taxon>Bacteria</taxon>
        <taxon>Pseudomonadati</taxon>
        <taxon>Gemmatimonadota</taxon>
        <taxon>Gemmatimonadia</taxon>
        <taxon>Gemmatimonadales</taxon>
        <taxon>Gemmatimonadaceae</taxon>
        <taxon>Roseisolibacter</taxon>
    </lineage>
</organism>
<dbReference type="Proteomes" id="UP001161325">
    <property type="component" value="Unassembled WGS sequence"/>
</dbReference>
<comment type="similarity">
    <text evidence="1">Belongs to the TolB family.</text>
</comment>
<dbReference type="PANTHER" id="PTHR36842:SF1">
    <property type="entry name" value="PROTEIN TOLB"/>
    <property type="match status" value="1"/>
</dbReference>
<protein>
    <recommendedName>
        <fullName evidence="5">Translocation protein TolB</fullName>
    </recommendedName>
</protein>
<dbReference type="AlphaFoldDB" id="A0AA37QCH0"/>
<evidence type="ECO:0000313" key="3">
    <source>
        <dbReference type="EMBL" id="GLC26346.1"/>
    </source>
</evidence>
<dbReference type="Gene3D" id="2.40.160.50">
    <property type="entry name" value="membrane protein fhac: a member of the omp85/tpsb transporter family"/>
    <property type="match status" value="1"/>
</dbReference>
<evidence type="ECO:0000256" key="1">
    <source>
        <dbReference type="ARBA" id="ARBA00009820"/>
    </source>
</evidence>
<gene>
    <name evidence="3" type="ORF">rosag_28590</name>
</gene>
<keyword evidence="2" id="KW-0732">Signal</keyword>
<comment type="caution">
    <text evidence="3">The sequence shown here is derived from an EMBL/GenBank/DDBJ whole genome shotgun (WGS) entry which is preliminary data.</text>
</comment>
<dbReference type="Gene3D" id="2.120.10.30">
    <property type="entry name" value="TolB, C-terminal domain"/>
    <property type="match status" value="2"/>
</dbReference>
<sequence>MTLGNRVRAAATRTAARVVRRAMACATACAAPLAVAALASTLTSVPAGAQLYFGQNLVQYDRLNWRVLETEHFLLHYYPVEKEAAYDAARMAERSYARLSRLMQHQFREKKPIILFASRGDFAQSNVFGDLGEGTGGVTDPLRQRMAQPFTGDYRSFEHVLMHEMVHAFQFDIFSRGRAGANLQTLAQVNPPLWYMEGMAEFFSLGYDHPQTDAWVRDAAINGNLPSIREMTERPDQFFPYRYGFSLWQYVGQRWGDQAIGEIMNAVPNLGIERAFKRELGLSLDELSDEWKEAMQLKHLPRIAELDRARKFAQPMLTQRRTGGIADLYIAPALSPDGKQIAFISYGNFLRGEVFPDLYLADAQTGKRIKRLVKSTTNSDVEELRQLYSQSSFSPDGRFLAYTAQRRGKDVLYILDVRKRETIRLIDIPGIEQVLSPSWSPDGRQLVITGNVGGITDLYLINADGTGLRQLTKDRYGDMQPSWSPDGKTIAFASDRDTDFEVLRLGRWKVSLYDLAANTVTEIPGQAGLNINPQWAPDGRSLIFVSDRTGTANLFLYDLDAKEHYQLTNVVGAVNSQTEFSPAISWAHQADLLAFVYYEKGTNNVWSIRNPRLLKKQPFRERAVTPTIAGGVPGAPGATPGVAAAGTPTVAQAQAPAADTTPESRSLYRTPAATFRLSEALPAGAGTGAAPLSVSAMLDSAALSLPDTARFKDTRYKAGFQPEYISQPQVGVGTNANYGQQLYGGTTIVLGDLLGNQQLAISAAVNGQISDAQVFVGYTNLARRLQYTTGISQFPVYYYSGQGSIQDVGGGLAAVEDNFVRQTWRDAFWRALYPFDRFTRIEAGARLTNITSSTLPINTIYDQGGNIVDIVRGNSRRIASASMVAPSFAFVRDNALFGYTAPIMGSRLRFQVEPQLGTWRWVDYLLDYRRYDPILFNFLTVSTRAFASITAGRDEYQWNKYLGRPDFIRGYNRENYAEGCGAPPPGTDPSVIESACGAARLFGSRLAMFNAELRFPLIRRFDLGVLPIALPPVDALVFYDAGVAWTGNAPPGGQSQTVSLKRPAEYNLFTQRYPLRSYGYGIRFNLFGFAILRWDYAWPLDSPNRKPFGTWFFGPSF</sequence>
<dbReference type="SUPFAM" id="SSF82171">
    <property type="entry name" value="DPP6 N-terminal domain-like"/>
    <property type="match status" value="1"/>
</dbReference>
<dbReference type="EMBL" id="BRXS01000004">
    <property type="protein sequence ID" value="GLC26346.1"/>
    <property type="molecule type" value="Genomic_DNA"/>
</dbReference>
<evidence type="ECO:0008006" key="5">
    <source>
        <dbReference type="Google" id="ProtNLM"/>
    </source>
</evidence>
<dbReference type="Pfam" id="PF07676">
    <property type="entry name" value="PD40"/>
    <property type="match status" value="5"/>
</dbReference>
<dbReference type="InterPro" id="IPR011659">
    <property type="entry name" value="WD40"/>
</dbReference>
<proteinExistence type="inferred from homology"/>
<feature type="signal peptide" evidence="2">
    <location>
        <begin position="1"/>
        <end position="49"/>
    </location>
</feature>
<name>A0AA37QCH0_9BACT</name>
<accession>A0AA37QCH0</accession>
<feature type="chain" id="PRO_5041290989" description="Translocation protein TolB" evidence="2">
    <location>
        <begin position="50"/>
        <end position="1117"/>
    </location>
</feature>
<keyword evidence="4" id="KW-1185">Reference proteome</keyword>
<dbReference type="InterPro" id="IPR011042">
    <property type="entry name" value="6-blade_b-propeller_TolB-like"/>
</dbReference>
<evidence type="ECO:0000313" key="4">
    <source>
        <dbReference type="Proteomes" id="UP001161325"/>
    </source>
</evidence>
<dbReference type="PANTHER" id="PTHR36842">
    <property type="entry name" value="PROTEIN TOLB HOMOLOG"/>
    <property type="match status" value="1"/>
</dbReference>
<evidence type="ECO:0000256" key="2">
    <source>
        <dbReference type="SAM" id="SignalP"/>
    </source>
</evidence>
<reference evidence="3" key="1">
    <citation type="submission" date="2022-08" db="EMBL/GenBank/DDBJ databases">
        <title>Draft genome sequencing of Roseisolibacter agri AW1220.</title>
        <authorList>
            <person name="Tobiishi Y."/>
            <person name="Tonouchi A."/>
        </authorList>
    </citation>
    <scope>NUCLEOTIDE SEQUENCE</scope>
    <source>
        <strain evidence="3">AW1220</strain>
    </source>
</reference>